<dbReference type="HOGENOM" id="CLU_525470_0_0_11"/>
<dbReference type="STRING" id="290340.AAur_3283"/>
<evidence type="ECO:0000256" key="1">
    <source>
        <dbReference type="SAM" id="Phobius"/>
    </source>
</evidence>
<organism evidence="2 3">
    <name type="scientific">Paenarthrobacter aurescens (strain TC1)</name>
    <dbReference type="NCBI Taxonomy" id="290340"/>
    <lineage>
        <taxon>Bacteria</taxon>
        <taxon>Bacillati</taxon>
        <taxon>Actinomycetota</taxon>
        <taxon>Actinomycetes</taxon>
        <taxon>Micrococcales</taxon>
        <taxon>Micrococcaceae</taxon>
        <taxon>Paenarthrobacter</taxon>
    </lineage>
</organism>
<gene>
    <name evidence="2" type="ordered locus">AAur_3283</name>
</gene>
<feature type="transmembrane region" description="Helical" evidence="1">
    <location>
        <begin position="365"/>
        <end position="391"/>
    </location>
</feature>
<dbReference type="AlphaFoldDB" id="A1R9R7"/>
<dbReference type="Proteomes" id="UP000000637">
    <property type="component" value="Chromosome"/>
</dbReference>
<keyword evidence="3" id="KW-1185">Reference proteome</keyword>
<feature type="transmembrane region" description="Helical" evidence="1">
    <location>
        <begin position="291"/>
        <end position="314"/>
    </location>
</feature>
<dbReference type="KEGG" id="aau:AAur_3283"/>
<dbReference type="EMBL" id="CP000474">
    <property type="protein sequence ID" value="ABM07975.1"/>
    <property type="molecule type" value="Genomic_DNA"/>
</dbReference>
<evidence type="ECO:0000313" key="3">
    <source>
        <dbReference type="Proteomes" id="UP000000637"/>
    </source>
</evidence>
<protein>
    <submittedName>
        <fullName evidence="2">Uncharacterized protein</fullName>
    </submittedName>
</protein>
<accession>A1R9R7</accession>
<proteinExistence type="predicted"/>
<keyword evidence="1" id="KW-0472">Membrane</keyword>
<keyword evidence="1" id="KW-1133">Transmembrane helix</keyword>
<keyword evidence="1" id="KW-0812">Transmembrane</keyword>
<name>A1R9R7_PAEAT</name>
<sequence length="518" mass="54815">MLVDFHIVLGDDDRIVDVVVLHIHVEFVVGDDRVVLHVGVFNIQLVVLDNRGIVVDLDVFDIDFLGVVDLQLVVLDHRGVVVDLHVFQFHVGGVIVGVLQIHLVVLDDGGVLDVRVLHVHVADFQFGLVVVGVLVERIRVVDIGVRIVHRVVLVEGVLDVHVNVDVRVVGVLGHGVIGVVVERILDLDVRVADLNVARARFIDVERMIVGVRRCCSGCCSGVAGIPNIVAGCNCTIAGSNDGLIVEQLDYVTVGPDVLVDRLVSNRVAVVDRGGVRVVVYYVDQLLDGMCMVVPVTATAAAVAAAVMIVVVMATPATTATAVSATVMIVVVMATPATTATAVSATAMIVVVMATPATTATAVSATAMIVVVMATPATTATAVAATAMIVVVTATPATRRCVVAAGVVFAVEGRAGVDGCVVEDHRANGVDVGRRDVTEAGRCERCFGIPYEFFGCFRIVEQAHQELHELLCECRHWSAPSNSVMDNDSPGAFAGLESKLLPGLGTGHRGWSPYRLPHR</sequence>
<feature type="transmembrane region" description="Helical" evidence="1">
    <location>
        <begin position="326"/>
        <end position="353"/>
    </location>
</feature>
<reference evidence="2 3" key="1">
    <citation type="journal article" date="2006" name="PLoS Genet.">
        <title>Secrets of soil survival revealed by the genome sequence of Arthrobacter aurescens TC1.</title>
        <authorList>
            <person name="Mongodin E.F."/>
            <person name="Shapir N."/>
            <person name="Daugherty S.C."/>
            <person name="DeBoy R.T."/>
            <person name="Emerson J.B."/>
            <person name="Shvartzbeyn A."/>
            <person name="Radune D."/>
            <person name="Vamathevan J."/>
            <person name="Riggs F."/>
            <person name="Grinberg V."/>
            <person name="Khouri H."/>
            <person name="Wackett L.P."/>
            <person name="Nelson K.E."/>
            <person name="Sadowsky M.J."/>
        </authorList>
    </citation>
    <scope>NUCLEOTIDE SEQUENCE [LARGE SCALE GENOMIC DNA]</scope>
    <source>
        <strain evidence="2 3">TC1</strain>
    </source>
</reference>
<evidence type="ECO:0000313" key="2">
    <source>
        <dbReference type="EMBL" id="ABM07975.1"/>
    </source>
</evidence>